<accession>A0A2V4BSA4</accession>
<gene>
    <name evidence="1" type="ORF">DMB65_04560</name>
</gene>
<dbReference type="AlphaFoldDB" id="A0A2V4BSA4"/>
<evidence type="ECO:0000313" key="1">
    <source>
        <dbReference type="EMBL" id="PXY41841.1"/>
    </source>
</evidence>
<reference evidence="1 2" key="1">
    <citation type="submission" date="2018-05" db="EMBL/GenBank/DDBJ databases">
        <title>Flavobacterium sp. strain IMCC34759, incomplete genome.</title>
        <authorList>
            <person name="Joung Y."/>
            <person name="Cho J."/>
        </authorList>
    </citation>
    <scope>NUCLEOTIDE SEQUENCE [LARGE SCALE GENOMIC DNA]</scope>
    <source>
        <strain evidence="1 2">IMCC34759</strain>
    </source>
</reference>
<dbReference type="Proteomes" id="UP000247903">
    <property type="component" value="Unassembled WGS sequence"/>
</dbReference>
<dbReference type="RefSeq" id="WP_110305496.1">
    <property type="nucleotide sequence ID" value="NZ_QJHK01000003.1"/>
</dbReference>
<evidence type="ECO:0000313" key="2">
    <source>
        <dbReference type="Proteomes" id="UP000247903"/>
    </source>
</evidence>
<comment type="caution">
    <text evidence="1">The sequence shown here is derived from an EMBL/GenBank/DDBJ whole genome shotgun (WGS) entry which is preliminary data.</text>
</comment>
<sequence>MKRLKDNLFAIDVPLWSTQHELYYTSDYTVVKYPAPWGWGRIKILKEEYKIIGTITSDTIDFDPAPFLSLRVAEDTPPYQEYRLHDYFGIFPSYTENPVEAFRSLFYFYYLPDNLPLDFDEWPEERVIIQDKILLLQMVNFTS</sequence>
<name>A0A2V4BSA4_9FLAO</name>
<dbReference type="EMBL" id="QJHK01000003">
    <property type="protein sequence ID" value="PXY41841.1"/>
    <property type="molecule type" value="Genomic_DNA"/>
</dbReference>
<protein>
    <submittedName>
        <fullName evidence="1">Uncharacterized protein</fullName>
    </submittedName>
</protein>
<proteinExistence type="predicted"/>
<keyword evidence="2" id="KW-1185">Reference proteome</keyword>
<organism evidence="1 2">
    <name type="scientific">Flavobacterium cheongpyeongense</name>
    <dbReference type="NCBI Taxonomy" id="2212651"/>
    <lineage>
        <taxon>Bacteria</taxon>
        <taxon>Pseudomonadati</taxon>
        <taxon>Bacteroidota</taxon>
        <taxon>Flavobacteriia</taxon>
        <taxon>Flavobacteriales</taxon>
        <taxon>Flavobacteriaceae</taxon>
        <taxon>Flavobacterium</taxon>
    </lineage>
</organism>